<feature type="domain" description="DUF6879" evidence="1">
    <location>
        <begin position="7"/>
        <end position="169"/>
    </location>
</feature>
<organism evidence="2 3">
    <name type="scientific">Nonomuraea endophytica</name>
    <dbReference type="NCBI Taxonomy" id="714136"/>
    <lineage>
        <taxon>Bacteria</taxon>
        <taxon>Bacillati</taxon>
        <taxon>Actinomycetota</taxon>
        <taxon>Actinomycetes</taxon>
        <taxon>Streptosporangiales</taxon>
        <taxon>Streptosporangiaceae</taxon>
        <taxon>Nonomuraea</taxon>
    </lineage>
</organism>
<dbReference type="AlphaFoldDB" id="A0A7W8A727"/>
<evidence type="ECO:0000259" key="1">
    <source>
        <dbReference type="Pfam" id="PF21806"/>
    </source>
</evidence>
<dbReference type="InterPro" id="IPR049244">
    <property type="entry name" value="DUF6879"/>
</dbReference>
<dbReference type="Proteomes" id="UP000568380">
    <property type="component" value="Unassembled WGS sequence"/>
</dbReference>
<reference evidence="2 3" key="1">
    <citation type="submission" date="2020-08" db="EMBL/GenBank/DDBJ databases">
        <title>Genomic Encyclopedia of Type Strains, Phase IV (KMG-IV): sequencing the most valuable type-strain genomes for metagenomic binning, comparative biology and taxonomic classification.</title>
        <authorList>
            <person name="Goeker M."/>
        </authorList>
    </citation>
    <scope>NUCLEOTIDE SEQUENCE [LARGE SCALE GENOMIC DNA]</scope>
    <source>
        <strain evidence="2 3">DSM 45385</strain>
    </source>
</reference>
<protein>
    <recommendedName>
        <fullName evidence="1">DUF6879 domain-containing protein</fullName>
    </recommendedName>
</protein>
<dbReference type="EMBL" id="JACHIN010000007">
    <property type="protein sequence ID" value="MBB5079836.1"/>
    <property type="molecule type" value="Genomic_DNA"/>
</dbReference>
<proteinExistence type="predicted"/>
<comment type="caution">
    <text evidence="2">The sequence shown here is derived from an EMBL/GenBank/DDBJ whole genome shotgun (WGS) entry which is preliminary data.</text>
</comment>
<sequence length="171" mass="20303">MKPITYEQFKALFRSRRRAWHLELRDVYRVESEDIPFEKWLNGEHDSFEWLQDWLDHMRAVTGDGVSVERLRIVTEPHTDYVRWEMSFSHRNIEAGEQIRYLPRSEVVDMRFPPEDCWLFDDDTLVLSLFKPDGRSAGFAVEDDQSLIAQYQSVRDSTWSQGISHASYAVQ</sequence>
<accession>A0A7W8A727</accession>
<evidence type="ECO:0000313" key="2">
    <source>
        <dbReference type="EMBL" id="MBB5079836.1"/>
    </source>
</evidence>
<gene>
    <name evidence="2" type="ORF">HNR40_005322</name>
</gene>
<dbReference type="Pfam" id="PF21806">
    <property type="entry name" value="DUF6879"/>
    <property type="match status" value="1"/>
</dbReference>
<dbReference type="RefSeq" id="WP_184965781.1">
    <property type="nucleotide sequence ID" value="NZ_JACHIN010000007.1"/>
</dbReference>
<name>A0A7W8A727_9ACTN</name>
<keyword evidence="3" id="KW-1185">Reference proteome</keyword>
<evidence type="ECO:0000313" key="3">
    <source>
        <dbReference type="Proteomes" id="UP000568380"/>
    </source>
</evidence>